<keyword evidence="3" id="KW-1185">Reference proteome</keyword>
<dbReference type="EMBL" id="JAPDDT010000009">
    <property type="protein sequence ID" value="MCW1924619.1"/>
    <property type="molecule type" value="Genomic_DNA"/>
</dbReference>
<accession>A0ABT3GM58</accession>
<evidence type="ECO:0000256" key="1">
    <source>
        <dbReference type="SAM" id="SignalP"/>
    </source>
</evidence>
<reference evidence="2 3" key="1">
    <citation type="submission" date="2022-10" db="EMBL/GenBank/DDBJ databases">
        <title>Luteolibacter arcticus strain CCTCC AB 2014275, whole genome shotgun sequencing project.</title>
        <authorList>
            <person name="Zhao G."/>
            <person name="Shen L."/>
        </authorList>
    </citation>
    <scope>NUCLEOTIDE SEQUENCE [LARGE SCALE GENOMIC DNA]</scope>
    <source>
        <strain evidence="2 3">CCTCC AB 2014275</strain>
    </source>
</reference>
<feature type="chain" id="PRO_5046979739" evidence="1">
    <location>
        <begin position="22"/>
        <end position="194"/>
    </location>
</feature>
<feature type="signal peptide" evidence="1">
    <location>
        <begin position="1"/>
        <end position="21"/>
    </location>
</feature>
<dbReference type="RefSeq" id="WP_264488728.1">
    <property type="nucleotide sequence ID" value="NZ_JAPDDT010000009.1"/>
</dbReference>
<dbReference type="Proteomes" id="UP001320876">
    <property type="component" value="Unassembled WGS sequence"/>
</dbReference>
<name>A0ABT3GM58_9BACT</name>
<proteinExistence type="predicted"/>
<organism evidence="2 3">
    <name type="scientific">Luteolibacter arcticus</name>
    <dbReference type="NCBI Taxonomy" id="1581411"/>
    <lineage>
        <taxon>Bacteria</taxon>
        <taxon>Pseudomonadati</taxon>
        <taxon>Verrucomicrobiota</taxon>
        <taxon>Verrucomicrobiia</taxon>
        <taxon>Verrucomicrobiales</taxon>
        <taxon>Verrucomicrobiaceae</taxon>
        <taxon>Luteolibacter</taxon>
    </lineage>
</organism>
<evidence type="ECO:0000313" key="3">
    <source>
        <dbReference type="Proteomes" id="UP001320876"/>
    </source>
</evidence>
<comment type="caution">
    <text evidence="2">The sequence shown here is derived from an EMBL/GenBank/DDBJ whole genome shotgun (WGS) entry which is preliminary data.</text>
</comment>
<sequence length="194" mass="21378">MSLPQLLAIALPLSLSLLLSACGPVGGLHSSESDPATGTTNKTYSKYFDDGQWLLKDKVGISVVIDNETPIGRQMFGGLAGKDSEGTGKITVYFWNFDDRQHRVGKLRLSHGGQARGTQDSSMLPAAKPWSRTGAEFGEIPFFSYATELKVDVSLEVDGQRIQRSMLLKRRTVEENRRFYGPGGKPPYPWADRL</sequence>
<evidence type="ECO:0000313" key="2">
    <source>
        <dbReference type="EMBL" id="MCW1924619.1"/>
    </source>
</evidence>
<keyword evidence="1" id="KW-0732">Signal</keyword>
<protein>
    <submittedName>
        <fullName evidence="2">Uncharacterized protein</fullName>
    </submittedName>
</protein>
<gene>
    <name evidence="2" type="ORF">OKA05_18790</name>
</gene>